<dbReference type="EMBL" id="NKQK01000001">
    <property type="protein sequence ID" value="PSS36208.1"/>
    <property type="molecule type" value="Genomic_DNA"/>
</dbReference>
<dbReference type="AlphaFoldDB" id="A0A2R6S1T7"/>
<dbReference type="STRING" id="1590841.A0A2R6S1T7"/>
<gene>
    <name evidence="6" type="ORF">CEY00_Acc00753</name>
</gene>
<dbReference type="Gene3D" id="2.170.150.80">
    <property type="entry name" value="NAC domain"/>
    <property type="match status" value="1"/>
</dbReference>
<evidence type="ECO:0000259" key="5">
    <source>
        <dbReference type="PROSITE" id="PS51005"/>
    </source>
</evidence>
<sequence length="369" mass="42198">MEEDPPTQKSPLNNPINHPIDYDSFDEFINSDYFDSIDPITDSFTSDVFGDVSMNYDYFDSFPTGYRFKPHDHELIVHYLKKKVLDETLPPNKFHDVNLSNYNPETLTAKLKRHGEKEWYFFTPRDRKYPNGNRPNRSAGDGYWKATTSDKVIKFNGVPVGLKKSLVFYSGKPPNGIKTLWIMQEYKLRDDQLQESKRAGRNGMRLDNWVLCKIYKNKSKSKDTTRIGSVEHVPAEMNVDNQNGVPIPMPEMSNVHAQNGEPMPIPMPEMSNGEPMPIPMPEMSNVNNQNGEPMPIPMPEMSNVHNQNGELMPIPMPEMSNVHNQNGELMPLSMPEMSNANNLNGEPMPRPIPEICRQSKWRADSTSHA</sequence>
<keyword evidence="3" id="KW-0804">Transcription</keyword>
<dbReference type="PANTHER" id="PTHR31719:SF179">
    <property type="entry name" value="OS08G0148400 PROTEIN"/>
    <property type="match status" value="1"/>
</dbReference>
<evidence type="ECO:0000313" key="7">
    <source>
        <dbReference type="Proteomes" id="UP000241394"/>
    </source>
</evidence>
<evidence type="ECO:0000256" key="3">
    <source>
        <dbReference type="ARBA" id="ARBA00023163"/>
    </source>
</evidence>
<keyword evidence="7" id="KW-1185">Reference proteome</keyword>
<evidence type="ECO:0000313" key="6">
    <source>
        <dbReference type="EMBL" id="PSS36208.1"/>
    </source>
</evidence>
<reference evidence="6 7" key="1">
    <citation type="submission" date="2017-07" db="EMBL/GenBank/DDBJ databases">
        <title>An improved, manually edited Actinidia chinensis var. chinensis (kiwifruit) genome highlights the challenges associated with draft genomes and gene prediction in plants.</title>
        <authorList>
            <person name="Pilkington S."/>
            <person name="Crowhurst R."/>
            <person name="Hilario E."/>
            <person name="Nardozza S."/>
            <person name="Fraser L."/>
            <person name="Peng Y."/>
            <person name="Gunaseelan K."/>
            <person name="Simpson R."/>
            <person name="Tahir J."/>
            <person name="Deroles S."/>
            <person name="Templeton K."/>
            <person name="Luo Z."/>
            <person name="Davy M."/>
            <person name="Cheng C."/>
            <person name="Mcneilage M."/>
            <person name="Scaglione D."/>
            <person name="Liu Y."/>
            <person name="Zhang Q."/>
            <person name="Datson P."/>
            <person name="De Silva N."/>
            <person name="Gardiner S."/>
            <person name="Bassett H."/>
            <person name="Chagne D."/>
            <person name="Mccallum J."/>
            <person name="Dzierzon H."/>
            <person name="Deng C."/>
            <person name="Wang Y.-Y."/>
            <person name="Barron N."/>
            <person name="Manako K."/>
            <person name="Bowen J."/>
            <person name="Foster T."/>
            <person name="Erridge Z."/>
            <person name="Tiffin H."/>
            <person name="Waite C."/>
            <person name="Davies K."/>
            <person name="Grierson E."/>
            <person name="Laing W."/>
            <person name="Kirk R."/>
            <person name="Chen X."/>
            <person name="Wood M."/>
            <person name="Montefiori M."/>
            <person name="Brummell D."/>
            <person name="Schwinn K."/>
            <person name="Catanach A."/>
            <person name="Fullerton C."/>
            <person name="Li D."/>
            <person name="Meiyalaghan S."/>
            <person name="Nieuwenhuizen N."/>
            <person name="Read N."/>
            <person name="Prakash R."/>
            <person name="Hunter D."/>
            <person name="Zhang H."/>
            <person name="Mckenzie M."/>
            <person name="Knabel M."/>
            <person name="Harris A."/>
            <person name="Allan A."/>
            <person name="Chen A."/>
            <person name="Janssen B."/>
            <person name="Plunkett B."/>
            <person name="Dwamena C."/>
            <person name="Voogd C."/>
            <person name="Leif D."/>
            <person name="Lafferty D."/>
            <person name="Souleyre E."/>
            <person name="Varkonyi-Gasic E."/>
            <person name="Gambi F."/>
            <person name="Hanley J."/>
            <person name="Yao J.-L."/>
            <person name="Cheung J."/>
            <person name="David K."/>
            <person name="Warren B."/>
            <person name="Marsh K."/>
            <person name="Snowden K."/>
            <person name="Lin-Wang K."/>
            <person name="Brian L."/>
            <person name="Martinez-Sanchez M."/>
            <person name="Wang M."/>
            <person name="Ileperuma N."/>
            <person name="Macnee N."/>
            <person name="Campin R."/>
            <person name="Mcatee P."/>
            <person name="Drummond R."/>
            <person name="Espley R."/>
            <person name="Ireland H."/>
            <person name="Wu R."/>
            <person name="Atkinson R."/>
            <person name="Karunairetnam S."/>
            <person name="Bulley S."/>
            <person name="Chunkath S."/>
            <person name="Hanley Z."/>
            <person name="Storey R."/>
            <person name="Thrimawithana A."/>
            <person name="Thomson S."/>
            <person name="David C."/>
            <person name="Testolin R."/>
        </authorList>
    </citation>
    <scope>NUCLEOTIDE SEQUENCE [LARGE SCALE GENOMIC DNA]</scope>
    <source>
        <strain evidence="7">cv. Red5</strain>
        <tissue evidence="6">Young leaf</tissue>
    </source>
</reference>
<dbReference type="Proteomes" id="UP000241394">
    <property type="component" value="Chromosome LG1"/>
</dbReference>
<comment type="caution">
    <text evidence="6">The sequence shown here is derived from an EMBL/GenBank/DDBJ whole genome shotgun (WGS) entry which is preliminary data.</text>
</comment>
<dbReference type="OMA" id="WEQLIKQ"/>
<dbReference type="GO" id="GO:0006355">
    <property type="term" value="P:regulation of DNA-templated transcription"/>
    <property type="evidence" value="ECO:0007669"/>
    <property type="project" value="InterPro"/>
</dbReference>
<evidence type="ECO:0000256" key="1">
    <source>
        <dbReference type="ARBA" id="ARBA00023015"/>
    </source>
</evidence>
<proteinExistence type="predicted"/>
<evidence type="ECO:0000256" key="4">
    <source>
        <dbReference type="ARBA" id="ARBA00023242"/>
    </source>
</evidence>
<dbReference type="Gramene" id="PSS36208">
    <property type="protein sequence ID" value="PSS36208"/>
    <property type="gene ID" value="CEY00_Acc00753"/>
</dbReference>
<keyword evidence="2" id="KW-0238">DNA-binding</keyword>
<keyword evidence="1" id="KW-0805">Transcription regulation</keyword>
<feature type="domain" description="NAC" evidence="5">
    <location>
        <begin position="62"/>
        <end position="217"/>
    </location>
</feature>
<name>A0A2R6S1T7_ACTCC</name>
<dbReference type="GO" id="GO:0003677">
    <property type="term" value="F:DNA binding"/>
    <property type="evidence" value="ECO:0007669"/>
    <property type="project" value="UniProtKB-KW"/>
</dbReference>
<evidence type="ECO:0000256" key="2">
    <source>
        <dbReference type="ARBA" id="ARBA00023125"/>
    </source>
</evidence>
<keyword evidence="4" id="KW-0539">Nucleus</keyword>
<dbReference type="PROSITE" id="PS51005">
    <property type="entry name" value="NAC"/>
    <property type="match status" value="1"/>
</dbReference>
<dbReference type="OrthoDB" id="1927959at2759"/>
<protein>
    <submittedName>
        <fullName evidence="6">NAC transcription factor</fullName>
    </submittedName>
</protein>
<organism evidence="6 7">
    <name type="scientific">Actinidia chinensis var. chinensis</name>
    <name type="common">Chinese soft-hair kiwi</name>
    <dbReference type="NCBI Taxonomy" id="1590841"/>
    <lineage>
        <taxon>Eukaryota</taxon>
        <taxon>Viridiplantae</taxon>
        <taxon>Streptophyta</taxon>
        <taxon>Embryophyta</taxon>
        <taxon>Tracheophyta</taxon>
        <taxon>Spermatophyta</taxon>
        <taxon>Magnoliopsida</taxon>
        <taxon>eudicotyledons</taxon>
        <taxon>Gunneridae</taxon>
        <taxon>Pentapetalae</taxon>
        <taxon>asterids</taxon>
        <taxon>Ericales</taxon>
        <taxon>Actinidiaceae</taxon>
        <taxon>Actinidia</taxon>
    </lineage>
</organism>
<dbReference type="InterPro" id="IPR036093">
    <property type="entry name" value="NAC_dom_sf"/>
</dbReference>
<dbReference type="SMR" id="A0A2R6S1T7"/>
<reference evidence="7" key="2">
    <citation type="journal article" date="2018" name="BMC Genomics">
        <title>A manually annotated Actinidia chinensis var. chinensis (kiwifruit) genome highlights the challenges associated with draft genomes and gene prediction in plants.</title>
        <authorList>
            <person name="Pilkington S.M."/>
            <person name="Crowhurst R."/>
            <person name="Hilario E."/>
            <person name="Nardozza S."/>
            <person name="Fraser L."/>
            <person name="Peng Y."/>
            <person name="Gunaseelan K."/>
            <person name="Simpson R."/>
            <person name="Tahir J."/>
            <person name="Deroles S.C."/>
            <person name="Templeton K."/>
            <person name="Luo Z."/>
            <person name="Davy M."/>
            <person name="Cheng C."/>
            <person name="McNeilage M."/>
            <person name="Scaglione D."/>
            <person name="Liu Y."/>
            <person name="Zhang Q."/>
            <person name="Datson P."/>
            <person name="De Silva N."/>
            <person name="Gardiner S.E."/>
            <person name="Bassett H."/>
            <person name="Chagne D."/>
            <person name="McCallum J."/>
            <person name="Dzierzon H."/>
            <person name="Deng C."/>
            <person name="Wang Y.Y."/>
            <person name="Barron L."/>
            <person name="Manako K."/>
            <person name="Bowen J."/>
            <person name="Foster T.M."/>
            <person name="Erridge Z.A."/>
            <person name="Tiffin H."/>
            <person name="Waite C.N."/>
            <person name="Davies K.M."/>
            <person name="Grierson E.P."/>
            <person name="Laing W.A."/>
            <person name="Kirk R."/>
            <person name="Chen X."/>
            <person name="Wood M."/>
            <person name="Montefiori M."/>
            <person name="Brummell D.A."/>
            <person name="Schwinn K.E."/>
            <person name="Catanach A."/>
            <person name="Fullerton C."/>
            <person name="Li D."/>
            <person name="Meiyalaghan S."/>
            <person name="Nieuwenhuizen N."/>
            <person name="Read N."/>
            <person name="Prakash R."/>
            <person name="Hunter D."/>
            <person name="Zhang H."/>
            <person name="McKenzie M."/>
            <person name="Knabel M."/>
            <person name="Harris A."/>
            <person name="Allan A.C."/>
            <person name="Gleave A."/>
            <person name="Chen A."/>
            <person name="Janssen B.J."/>
            <person name="Plunkett B."/>
            <person name="Ampomah-Dwamena C."/>
            <person name="Voogd C."/>
            <person name="Leif D."/>
            <person name="Lafferty D."/>
            <person name="Souleyre E.J.F."/>
            <person name="Varkonyi-Gasic E."/>
            <person name="Gambi F."/>
            <person name="Hanley J."/>
            <person name="Yao J.L."/>
            <person name="Cheung J."/>
            <person name="David K.M."/>
            <person name="Warren B."/>
            <person name="Marsh K."/>
            <person name="Snowden K.C."/>
            <person name="Lin-Wang K."/>
            <person name="Brian L."/>
            <person name="Martinez-Sanchez M."/>
            <person name="Wang M."/>
            <person name="Ileperuma N."/>
            <person name="Macnee N."/>
            <person name="Campin R."/>
            <person name="McAtee P."/>
            <person name="Drummond R.S.M."/>
            <person name="Espley R.V."/>
            <person name="Ireland H.S."/>
            <person name="Wu R."/>
            <person name="Atkinson R.G."/>
            <person name="Karunairetnam S."/>
            <person name="Bulley S."/>
            <person name="Chunkath S."/>
            <person name="Hanley Z."/>
            <person name="Storey R."/>
            <person name="Thrimawithana A.H."/>
            <person name="Thomson S."/>
            <person name="David C."/>
            <person name="Testolin R."/>
            <person name="Huang H."/>
            <person name="Hellens R.P."/>
            <person name="Schaffer R.J."/>
        </authorList>
    </citation>
    <scope>NUCLEOTIDE SEQUENCE [LARGE SCALE GENOMIC DNA]</scope>
    <source>
        <strain evidence="7">cv. Red5</strain>
    </source>
</reference>
<accession>A0A2R6S1T7</accession>
<dbReference type="Pfam" id="PF02365">
    <property type="entry name" value="NAM"/>
    <property type="match status" value="1"/>
</dbReference>
<dbReference type="InParanoid" id="A0A2R6S1T7"/>
<dbReference type="InterPro" id="IPR003441">
    <property type="entry name" value="NAC-dom"/>
</dbReference>
<dbReference type="SUPFAM" id="SSF101941">
    <property type="entry name" value="NAC domain"/>
    <property type="match status" value="1"/>
</dbReference>
<dbReference type="PANTHER" id="PTHR31719">
    <property type="entry name" value="NAC TRANSCRIPTION FACTOR 56"/>
    <property type="match status" value="1"/>
</dbReference>